<accession>A0A914P2Y2</accession>
<evidence type="ECO:0000313" key="3">
    <source>
        <dbReference type="WBParaSite" id="Minc3s10922g44468"/>
    </source>
</evidence>
<proteinExistence type="predicted"/>
<feature type="compositionally biased region" description="Low complexity" evidence="1">
    <location>
        <begin position="23"/>
        <end position="34"/>
    </location>
</feature>
<dbReference type="WBParaSite" id="Minc3s10922g44468">
    <property type="protein sequence ID" value="Minc3s10922g44468"/>
    <property type="gene ID" value="Minc3s10922g44468"/>
</dbReference>
<protein>
    <submittedName>
        <fullName evidence="3">Uncharacterized protein</fullName>
    </submittedName>
</protein>
<sequence length="80" mass="8956">MNRPQNEPQPPVRRPQRRDRAGNRTPRQNNNNRTSGNMMAPPRRSTGGISHSLQSDAHKDVIVLAIELPVKTIIIELAAI</sequence>
<feature type="region of interest" description="Disordered" evidence="1">
    <location>
        <begin position="1"/>
        <end position="52"/>
    </location>
</feature>
<name>A0A914P2Y2_MELIC</name>
<dbReference type="AlphaFoldDB" id="A0A914P2Y2"/>
<evidence type="ECO:0000256" key="1">
    <source>
        <dbReference type="SAM" id="MobiDB-lite"/>
    </source>
</evidence>
<keyword evidence="2" id="KW-1185">Reference proteome</keyword>
<organism evidence="2 3">
    <name type="scientific">Meloidogyne incognita</name>
    <name type="common">Southern root-knot nematode worm</name>
    <name type="synonym">Oxyuris incognita</name>
    <dbReference type="NCBI Taxonomy" id="6306"/>
    <lineage>
        <taxon>Eukaryota</taxon>
        <taxon>Metazoa</taxon>
        <taxon>Ecdysozoa</taxon>
        <taxon>Nematoda</taxon>
        <taxon>Chromadorea</taxon>
        <taxon>Rhabditida</taxon>
        <taxon>Tylenchina</taxon>
        <taxon>Tylenchomorpha</taxon>
        <taxon>Tylenchoidea</taxon>
        <taxon>Meloidogynidae</taxon>
        <taxon>Meloidogyninae</taxon>
        <taxon>Meloidogyne</taxon>
        <taxon>Meloidogyne incognita group</taxon>
    </lineage>
</organism>
<reference evidence="3" key="1">
    <citation type="submission" date="2022-11" db="UniProtKB">
        <authorList>
            <consortium name="WormBaseParasite"/>
        </authorList>
    </citation>
    <scope>IDENTIFICATION</scope>
</reference>
<dbReference type="Proteomes" id="UP000887563">
    <property type="component" value="Unplaced"/>
</dbReference>
<evidence type="ECO:0000313" key="2">
    <source>
        <dbReference type="Proteomes" id="UP000887563"/>
    </source>
</evidence>